<keyword evidence="1" id="KW-0378">Hydrolase</keyword>
<reference evidence="1" key="1">
    <citation type="submission" date="2022-04" db="EMBL/GenBank/DDBJ databases">
        <title>Chromosome-scale genome assembly of Holotrichia oblita Faldermann.</title>
        <authorList>
            <person name="Rongchong L."/>
        </authorList>
    </citation>
    <scope>NUCLEOTIDE SEQUENCE</scope>
    <source>
        <strain evidence="1">81SQS9</strain>
    </source>
</reference>
<proteinExistence type="predicted"/>
<keyword evidence="2" id="KW-1185">Reference proteome</keyword>
<dbReference type="Proteomes" id="UP001056778">
    <property type="component" value="Chromosome 9"/>
</dbReference>
<dbReference type="EMBL" id="CM043023">
    <property type="protein sequence ID" value="KAI4455097.1"/>
    <property type="molecule type" value="Genomic_DNA"/>
</dbReference>
<sequence>MNKWNAWYGTITLLSDVDLEGVWIRVLFDGSVDQLTTDFGEVSQKEGNQFLIRNSDYTLKAYTPHKFNFSVQFNANDGKVAGPRLTGFRLNAKLLCPTDRNSIIAATNVVSPTTTERIRPIADKFKPQLDKSTCGKSSTVPAAPLIVGGWTSIEGEWPWHSAIYKNHLGIWKYHCGGTIIAPNFILTAAHCVIDLSTGYTEPSINFLVYVGTTSLKKLPLSTKTAQVAKIHAHSKFSRSNYHNDIALLELWRPLEYDIYIKPICLWQGSNNVADIVGELGTVVGWGRDESKDVSDILKKAQMPVIANDVCLFSKPAFFSTYLNVNSYCAGFRNGTSVCNGDSGSGMVIEKPDGKGGKSWYIRGLASVSSPLPGTAICNPMEYMVFTDVAKYLTSSAVKFISLLIVCFTIILIEEISGEELESPCPERFVYDKHNTEPNKWYGTITLFSDADLYEVWVAITFDTAPLEIGNWFGDVLVIHKLTYLILNRKHRLLANIPLHIRFYAKYDPSKPVPRVVSIRLNARTFCPENLATSAPTVDSNQLFTNNLLNVTITTAPTEYVALLSARNRSLASGNKDDDFFPGDFSGFKIGPTGVESNVECGTLAIQPSPLIAHGQKTKAGEFPWHAALYHTRGEGLNYTCGGSLISRYHVLTAAHCVSKPISQKLLDADNLLVYLGKYYLKGWSNPGVQGHHVSKITRHPQYNSDKFANDIAVIRLSHRAEFSDYVRPICLWEGSKDIGQLMGKFGTVVGWGYDEHGKLSEELTMLNMPIVSKDVCIYSLVEFYPKFTTADTYCAGFINGTTTCNGDSGGGMVFQKNTKNPNKKVFHLRGLISLSVALQNDAKCDPKHYVVFTDVAKYLEFIEQAMTQ</sequence>
<organism evidence="1 2">
    <name type="scientific">Holotrichia oblita</name>
    <name type="common">Chafer beetle</name>
    <dbReference type="NCBI Taxonomy" id="644536"/>
    <lineage>
        <taxon>Eukaryota</taxon>
        <taxon>Metazoa</taxon>
        <taxon>Ecdysozoa</taxon>
        <taxon>Arthropoda</taxon>
        <taxon>Hexapoda</taxon>
        <taxon>Insecta</taxon>
        <taxon>Pterygota</taxon>
        <taxon>Neoptera</taxon>
        <taxon>Endopterygota</taxon>
        <taxon>Coleoptera</taxon>
        <taxon>Polyphaga</taxon>
        <taxon>Scarabaeiformia</taxon>
        <taxon>Scarabaeidae</taxon>
        <taxon>Melolonthinae</taxon>
        <taxon>Holotrichia</taxon>
    </lineage>
</organism>
<keyword evidence="1" id="KW-0645">Protease</keyword>
<comment type="caution">
    <text evidence="1">The sequence shown here is derived from an EMBL/GenBank/DDBJ whole genome shotgun (WGS) entry which is preliminary data.</text>
</comment>
<name>A0ACB9SJ11_HOLOL</name>
<evidence type="ECO:0000313" key="1">
    <source>
        <dbReference type="EMBL" id="KAI4455097.1"/>
    </source>
</evidence>
<protein>
    <submittedName>
        <fullName evidence="1">Modular serine protease</fullName>
    </submittedName>
</protein>
<accession>A0ACB9SJ11</accession>
<gene>
    <name evidence="1" type="ORF">MML48_9g00003636</name>
</gene>
<evidence type="ECO:0000313" key="2">
    <source>
        <dbReference type="Proteomes" id="UP001056778"/>
    </source>
</evidence>